<evidence type="ECO:0000256" key="2">
    <source>
        <dbReference type="SAM" id="SignalP"/>
    </source>
</evidence>
<proteinExistence type="predicted"/>
<evidence type="ECO:0000313" key="4">
    <source>
        <dbReference type="Proteomes" id="UP000029590"/>
    </source>
</evidence>
<evidence type="ECO:0000313" key="3">
    <source>
        <dbReference type="EMBL" id="KGC09763.1"/>
    </source>
</evidence>
<name>A0AAW3EQF0_BURGA</name>
<dbReference type="Proteomes" id="UP000029590">
    <property type="component" value="Unassembled WGS sequence"/>
</dbReference>
<sequence>MRRHPRTQAGLAVLMALLSFAALAETDGDADPAAPLVRAWSAAMPLRLGQALDDTTLAAQHGRAVGTSMLATLRTGGGAVTLWDEIAPPRPPVPLPAGAPRPMQGSRISYLRR</sequence>
<dbReference type="AlphaFoldDB" id="A0AAW3EQF0"/>
<gene>
    <name evidence="3" type="ORF">DM48_6515</name>
</gene>
<comment type="caution">
    <text evidence="3">The sequence shown here is derived from an EMBL/GenBank/DDBJ whole genome shotgun (WGS) entry which is preliminary data.</text>
</comment>
<dbReference type="EMBL" id="JPGG01000018">
    <property type="protein sequence ID" value="KGC09763.1"/>
    <property type="molecule type" value="Genomic_DNA"/>
</dbReference>
<evidence type="ECO:0000256" key="1">
    <source>
        <dbReference type="SAM" id="MobiDB-lite"/>
    </source>
</evidence>
<dbReference type="RefSeq" id="WP_144417702.1">
    <property type="nucleotide sequence ID" value="NZ_CADETE010000028.1"/>
</dbReference>
<feature type="region of interest" description="Disordered" evidence="1">
    <location>
        <begin position="91"/>
        <end position="113"/>
    </location>
</feature>
<accession>A0AAW3EQF0</accession>
<feature type="signal peptide" evidence="2">
    <location>
        <begin position="1"/>
        <end position="24"/>
    </location>
</feature>
<dbReference type="KEGG" id="bgo:BM43_2381"/>
<protein>
    <submittedName>
        <fullName evidence="3">Uncharacterized protein</fullName>
    </submittedName>
</protein>
<reference evidence="3 4" key="1">
    <citation type="submission" date="2014-04" db="EMBL/GenBank/DDBJ databases">
        <authorList>
            <person name="Bishop-Lilly K.A."/>
            <person name="Broomall S.M."/>
            <person name="Chain P.S."/>
            <person name="Chertkov O."/>
            <person name="Coyne S.R."/>
            <person name="Daligault H.E."/>
            <person name="Davenport K.W."/>
            <person name="Erkkila T."/>
            <person name="Frey K.G."/>
            <person name="Gibbons H.S."/>
            <person name="Gu W."/>
            <person name="Jaissle J."/>
            <person name="Johnson S.L."/>
            <person name="Koroleva G.I."/>
            <person name="Ladner J.T."/>
            <person name="Lo C.-C."/>
            <person name="Minogue T.D."/>
            <person name="Munk C."/>
            <person name="Palacios G.F."/>
            <person name="Redden C.L."/>
            <person name="Rosenzweig C.N."/>
            <person name="Scholz M.B."/>
            <person name="Teshima H."/>
            <person name="Xu Y."/>
        </authorList>
    </citation>
    <scope>NUCLEOTIDE SEQUENCE [LARGE SCALE GENOMIC DNA]</scope>
    <source>
        <strain evidence="4">gladioli</strain>
    </source>
</reference>
<organism evidence="3 4">
    <name type="scientific">Burkholderia gladioli</name>
    <name type="common">Pseudomonas marginata</name>
    <name type="synonym">Phytomonas marginata</name>
    <dbReference type="NCBI Taxonomy" id="28095"/>
    <lineage>
        <taxon>Bacteria</taxon>
        <taxon>Pseudomonadati</taxon>
        <taxon>Pseudomonadota</taxon>
        <taxon>Betaproteobacteria</taxon>
        <taxon>Burkholderiales</taxon>
        <taxon>Burkholderiaceae</taxon>
        <taxon>Burkholderia</taxon>
    </lineage>
</organism>
<keyword evidence="2" id="KW-0732">Signal</keyword>
<feature type="chain" id="PRO_5043453031" evidence="2">
    <location>
        <begin position="25"/>
        <end position="113"/>
    </location>
</feature>